<organism evidence="2 3">
    <name type="scientific">Ancylostoma ceylanicum</name>
    <dbReference type="NCBI Taxonomy" id="53326"/>
    <lineage>
        <taxon>Eukaryota</taxon>
        <taxon>Metazoa</taxon>
        <taxon>Ecdysozoa</taxon>
        <taxon>Nematoda</taxon>
        <taxon>Chromadorea</taxon>
        <taxon>Rhabditida</taxon>
        <taxon>Rhabditina</taxon>
        <taxon>Rhabditomorpha</taxon>
        <taxon>Strongyloidea</taxon>
        <taxon>Ancylostomatidae</taxon>
        <taxon>Ancylostomatinae</taxon>
        <taxon>Ancylostoma</taxon>
    </lineage>
</organism>
<evidence type="ECO:0000313" key="2">
    <source>
        <dbReference type="EMBL" id="EYC27824.1"/>
    </source>
</evidence>
<dbReference type="OrthoDB" id="5909379at2759"/>
<evidence type="ECO:0000313" key="3">
    <source>
        <dbReference type="Proteomes" id="UP000024635"/>
    </source>
</evidence>
<dbReference type="EMBL" id="JARK01001344">
    <property type="protein sequence ID" value="EYC27824.1"/>
    <property type="molecule type" value="Genomic_DNA"/>
</dbReference>
<protein>
    <recommendedName>
        <fullName evidence="4">BHLH domain-containing protein</fullName>
    </recommendedName>
</protein>
<dbReference type="Proteomes" id="UP000024635">
    <property type="component" value="Unassembled WGS sequence"/>
</dbReference>
<evidence type="ECO:0000256" key="1">
    <source>
        <dbReference type="SAM" id="SignalP"/>
    </source>
</evidence>
<comment type="caution">
    <text evidence="2">The sequence shown here is derived from an EMBL/GenBank/DDBJ whole genome shotgun (WGS) entry which is preliminary data.</text>
</comment>
<sequence>MFLLMNSLEIGLLVHYFTGWTAAVSPLLTMAQQSAGGVDYSAFLKRHLKMSNVLNDRHCEHDSIRQQTMRIDDRPSPRTPWISTRIGTYFCSPVGSDSDDYNYSFSRHCPFETFSVNISSTGLKSRKKRKEEELLSEHGPHVVPLARLTSQENGPHRFSRRRYKQILDLLTTLIPRMCSKNHRSDENPVLIGSKYQLLEAGRTRSKLCWLPATAATLGEDDLSYPVEEVNGIHVFERIFAPANWYKPRHGKRVYRPFWGI</sequence>
<keyword evidence="3" id="KW-1185">Reference proteome</keyword>
<proteinExistence type="predicted"/>
<feature type="signal peptide" evidence="1">
    <location>
        <begin position="1"/>
        <end position="23"/>
    </location>
</feature>
<evidence type="ECO:0008006" key="4">
    <source>
        <dbReference type="Google" id="ProtNLM"/>
    </source>
</evidence>
<gene>
    <name evidence="2" type="primary">Acey_s0008.g204</name>
    <name evidence="2" type="ORF">Y032_0008g204</name>
</gene>
<name>A0A016VJN2_9BILA</name>
<dbReference type="AlphaFoldDB" id="A0A016VJN2"/>
<accession>A0A016VJN2</accession>
<feature type="chain" id="PRO_5001490208" description="BHLH domain-containing protein" evidence="1">
    <location>
        <begin position="24"/>
        <end position="260"/>
    </location>
</feature>
<keyword evidence="1" id="KW-0732">Signal</keyword>
<reference evidence="3" key="1">
    <citation type="journal article" date="2015" name="Nat. Genet.">
        <title>The genome and transcriptome of the zoonotic hookworm Ancylostoma ceylanicum identify infection-specific gene families.</title>
        <authorList>
            <person name="Schwarz E.M."/>
            <person name="Hu Y."/>
            <person name="Antoshechkin I."/>
            <person name="Miller M.M."/>
            <person name="Sternberg P.W."/>
            <person name="Aroian R.V."/>
        </authorList>
    </citation>
    <scope>NUCLEOTIDE SEQUENCE</scope>
    <source>
        <strain evidence="3">HY135</strain>
    </source>
</reference>